<dbReference type="GO" id="GO:0004252">
    <property type="term" value="F:serine-type endopeptidase activity"/>
    <property type="evidence" value="ECO:0007669"/>
    <property type="project" value="InterPro"/>
</dbReference>
<dbReference type="SUPFAM" id="SSF53474">
    <property type="entry name" value="alpha/beta-Hydrolases"/>
    <property type="match status" value="1"/>
</dbReference>
<comment type="caution">
    <text evidence="4">The sequence shown here is derived from an EMBL/GenBank/DDBJ whole genome shotgun (WGS) entry which is preliminary data.</text>
</comment>
<organism evidence="4 5">
    <name type="scientific">Alteromonas halophila</name>
    <dbReference type="NCBI Taxonomy" id="516698"/>
    <lineage>
        <taxon>Bacteria</taxon>
        <taxon>Pseudomonadati</taxon>
        <taxon>Pseudomonadota</taxon>
        <taxon>Gammaproteobacteria</taxon>
        <taxon>Alteromonadales</taxon>
        <taxon>Alteromonadaceae</taxon>
        <taxon>Alteromonas/Salinimonas group</taxon>
        <taxon>Alteromonas</taxon>
    </lineage>
</organism>
<dbReference type="SUPFAM" id="SSF82171">
    <property type="entry name" value="DPP6 N-terminal domain-like"/>
    <property type="match status" value="1"/>
</dbReference>
<sequence length="654" mass="73905">MKGLLALVTALGLLLPLTCQADTDTVATPQLPAELFSRLPEFERAVLSPNGERVAYVRNGNNPDAVSLLATFDLNTRESHYLVTSDNEKVKINWFHWANNDTLVISGRYESRDRATKYYSTRLFSMPFDGGDAVNLINWSRLSRRASHPNYVPQFQDQVIDWLVDDPDHILMAIDVEVPHMPSVYKVNIHNANASRLIRGKMQIRDWISDQQGNVRIGVSLDNKTGEREVLLLEEDGDWRTLFAFNIMTDKPVEPIGFGADPQILYYRAYKNDHQVLYRLNLKTNQSEEVLADPNYDVDGSLIYSPVTRDAIGVRHRGRHYWDDRYKSLQEGLDKALSDMDNYLVSFSDDENSYLLYSESDTTPGIYLYGNREKGKLDVLFQQYGGIPSDQLSPHQRITYTARDDVQIEAYLTLPSTGSAPYPTIIHPHGGPGVRDTRGFDYWTAYFTAQGFAVLRPNFRGSSGYGYSFSQSQMKQWGLGMQDDITDAAKWMVKEGYASSDNMCIVGASYGGYAALMATVKTPALFQCAVSFAGVGNLKDLVIRSRQFTNSTFVKNQIGDDYDDLEARSPYYHAEKVIAPILLIHGDEDRVVDVNQSRDMVDELDDYDKDVTYIELEAGDHYLSIQRNRHATFAAMDKFLKSHLSTQPRGGSAD</sequence>
<feature type="chain" id="PRO_5037196505" evidence="2">
    <location>
        <begin position="22"/>
        <end position="654"/>
    </location>
</feature>
<evidence type="ECO:0000256" key="2">
    <source>
        <dbReference type="SAM" id="SignalP"/>
    </source>
</evidence>
<name>A0A918MZA1_9ALTE</name>
<keyword evidence="5" id="KW-1185">Reference proteome</keyword>
<keyword evidence="1" id="KW-0378">Hydrolase</keyword>
<reference evidence="4" key="1">
    <citation type="journal article" date="2014" name="Int. J. Syst. Evol. Microbiol.">
        <title>Complete genome sequence of Corynebacterium casei LMG S-19264T (=DSM 44701T), isolated from a smear-ripened cheese.</title>
        <authorList>
            <consortium name="US DOE Joint Genome Institute (JGI-PGF)"/>
            <person name="Walter F."/>
            <person name="Albersmeier A."/>
            <person name="Kalinowski J."/>
            <person name="Ruckert C."/>
        </authorList>
    </citation>
    <scope>NUCLEOTIDE SEQUENCE</scope>
    <source>
        <strain evidence="4">KCTC 22164</strain>
    </source>
</reference>
<dbReference type="InterPro" id="IPR001375">
    <property type="entry name" value="Peptidase_S9_cat"/>
</dbReference>
<dbReference type="Proteomes" id="UP000631300">
    <property type="component" value="Unassembled WGS sequence"/>
</dbReference>
<dbReference type="InterPro" id="IPR002470">
    <property type="entry name" value="Peptidase_S9A"/>
</dbReference>
<accession>A0A918MZA1</accession>
<dbReference type="AlphaFoldDB" id="A0A918MZA1"/>
<feature type="domain" description="Peptidase S9 prolyl oligopeptidase catalytic" evidence="3">
    <location>
        <begin position="440"/>
        <end position="645"/>
    </location>
</feature>
<dbReference type="EMBL" id="BMXP01000007">
    <property type="protein sequence ID" value="GGW91342.1"/>
    <property type="molecule type" value="Genomic_DNA"/>
</dbReference>
<evidence type="ECO:0000313" key="5">
    <source>
        <dbReference type="Proteomes" id="UP000631300"/>
    </source>
</evidence>
<reference evidence="4" key="2">
    <citation type="submission" date="2020-09" db="EMBL/GenBank/DDBJ databases">
        <authorList>
            <person name="Sun Q."/>
            <person name="Kim S."/>
        </authorList>
    </citation>
    <scope>NUCLEOTIDE SEQUENCE</scope>
    <source>
        <strain evidence="4">KCTC 22164</strain>
    </source>
</reference>
<evidence type="ECO:0000256" key="1">
    <source>
        <dbReference type="ARBA" id="ARBA00022801"/>
    </source>
</evidence>
<dbReference type="PANTHER" id="PTHR42776">
    <property type="entry name" value="SERINE PEPTIDASE S9 FAMILY MEMBER"/>
    <property type="match status" value="1"/>
</dbReference>
<gene>
    <name evidence="4" type="ORF">GCM10007391_27100</name>
</gene>
<dbReference type="RefSeq" id="WP_189407316.1">
    <property type="nucleotide sequence ID" value="NZ_BMXP01000007.1"/>
</dbReference>
<dbReference type="Pfam" id="PF00326">
    <property type="entry name" value="Peptidase_S9"/>
    <property type="match status" value="1"/>
</dbReference>
<dbReference type="GO" id="GO:0006508">
    <property type="term" value="P:proteolysis"/>
    <property type="evidence" value="ECO:0007669"/>
    <property type="project" value="InterPro"/>
</dbReference>
<dbReference type="InterPro" id="IPR029058">
    <property type="entry name" value="AB_hydrolase_fold"/>
</dbReference>
<dbReference type="Gene3D" id="3.40.50.1820">
    <property type="entry name" value="alpha/beta hydrolase"/>
    <property type="match status" value="1"/>
</dbReference>
<protein>
    <submittedName>
        <fullName evidence="4">Peptidase S9</fullName>
    </submittedName>
</protein>
<dbReference type="PRINTS" id="PR00862">
    <property type="entry name" value="PROLIGOPTASE"/>
</dbReference>
<evidence type="ECO:0000313" key="4">
    <source>
        <dbReference type="EMBL" id="GGW91342.1"/>
    </source>
</evidence>
<proteinExistence type="predicted"/>
<feature type="signal peptide" evidence="2">
    <location>
        <begin position="1"/>
        <end position="21"/>
    </location>
</feature>
<dbReference type="PANTHER" id="PTHR42776:SF27">
    <property type="entry name" value="DIPEPTIDYL PEPTIDASE FAMILY MEMBER 6"/>
    <property type="match status" value="1"/>
</dbReference>
<evidence type="ECO:0000259" key="3">
    <source>
        <dbReference type="Pfam" id="PF00326"/>
    </source>
</evidence>
<keyword evidence="2" id="KW-0732">Signal</keyword>